<feature type="transmembrane region" description="Helical" evidence="1">
    <location>
        <begin position="12"/>
        <end position="31"/>
    </location>
</feature>
<accession>A0A944GTD8</accession>
<reference evidence="2" key="2">
    <citation type="journal article" date="2021" name="Microorganisms">
        <title>Bacterial Dimethylsulfoniopropionate Biosynthesis in the East China Sea.</title>
        <authorList>
            <person name="Liu J."/>
            <person name="Zhang Y."/>
            <person name="Liu J."/>
            <person name="Zhong H."/>
            <person name="Williams B.T."/>
            <person name="Zheng Y."/>
            <person name="Curson A.R.J."/>
            <person name="Sun C."/>
            <person name="Sun H."/>
            <person name="Song D."/>
            <person name="Wagner Mackenzie B."/>
            <person name="Bermejo Martinez A."/>
            <person name="Todd J.D."/>
            <person name="Zhang X.H."/>
        </authorList>
    </citation>
    <scope>NUCLEOTIDE SEQUENCE</scope>
    <source>
        <strain evidence="2">AESS21</strain>
    </source>
</reference>
<evidence type="ECO:0000313" key="2">
    <source>
        <dbReference type="EMBL" id="MBS8260410.1"/>
    </source>
</evidence>
<dbReference type="Proteomes" id="UP000705379">
    <property type="component" value="Unassembled WGS sequence"/>
</dbReference>
<keyword evidence="1" id="KW-1133">Transmembrane helix</keyword>
<name>A0A944GTD8_9HYPH</name>
<proteinExistence type="predicted"/>
<evidence type="ECO:0000313" key="3">
    <source>
        <dbReference type="Proteomes" id="UP000705379"/>
    </source>
</evidence>
<sequence length="70" mass="7909">MSDTENPFFKPLWRRLAIIAFCAGWAGFEFYHGNNSWGWITLAITGYAVWTFLVSYKADEDTASPPADEG</sequence>
<dbReference type="EMBL" id="QTKU01000002">
    <property type="protein sequence ID" value="MBS8260410.1"/>
    <property type="molecule type" value="Genomic_DNA"/>
</dbReference>
<protein>
    <submittedName>
        <fullName evidence="2">DUF3329 domain-containing protein</fullName>
    </submittedName>
</protein>
<comment type="caution">
    <text evidence="2">The sequence shown here is derived from an EMBL/GenBank/DDBJ whole genome shotgun (WGS) entry which is preliminary data.</text>
</comment>
<keyword evidence="1" id="KW-0472">Membrane</keyword>
<feature type="transmembrane region" description="Helical" evidence="1">
    <location>
        <begin position="37"/>
        <end position="56"/>
    </location>
</feature>
<evidence type="ECO:0000256" key="1">
    <source>
        <dbReference type="SAM" id="Phobius"/>
    </source>
</evidence>
<reference evidence="2" key="1">
    <citation type="submission" date="2018-08" db="EMBL/GenBank/DDBJ databases">
        <authorList>
            <person name="Jin W."/>
            <person name="Wang H."/>
            <person name="Yang Y."/>
            <person name="Li M."/>
            <person name="Liu J."/>
        </authorList>
    </citation>
    <scope>NUCLEOTIDE SEQUENCE</scope>
    <source>
        <strain evidence="2">AESS21</strain>
    </source>
</reference>
<gene>
    <name evidence="2" type="ORF">DYI23_09295</name>
</gene>
<dbReference type="AlphaFoldDB" id="A0A944GTD8"/>
<keyword evidence="1" id="KW-0812">Transmembrane</keyword>
<organism evidence="2 3">
    <name type="scientific">Roseibium polysiphoniae</name>
    <dbReference type="NCBI Taxonomy" id="2571221"/>
    <lineage>
        <taxon>Bacteria</taxon>
        <taxon>Pseudomonadati</taxon>
        <taxon>Pseudomonadota</taxon>
        <taxon>Alphaproteobacteria</taxon>
        <taxon>Hyphomicrobiales</taxon>
        <taxon>Stappiaceae</taxon>
        <taxon>Roseibium</taxon>
    </lineage>
</organism>